<evidence type="ECO:0000313" key="5">
    <source>
        <dbReference type="EMBL" id="PZM13659.1"/>
    </source>
</evidence>
<dbReference type="CDD" id="cd06413">
    <property type="entry name" value="GH25_muramidase_1"/>
    <property type="match status" value="1"/>
</dbReference>
<accession>A0A2W4CLE6</accession>
<dbReference type="GO" id="GO:0003796">
    <property type="term" value="F:lysozyme activity"/>
    <property type="evidence" value="ECO:0007669"/>
    <property type="project" value="InterPro"/>
</dbReference>
<reference evidence="5 6" key="1">
    <citation type="journal article" date="2018" name="Sci. Rep.">
        <title>Rhizobium tumorigenes sp. nov., a novel plant tumorigenic bacterium isolated from cane gall tumors on thornless blackberry.</title>
        <authorList>
            <person name="Kuzmanovi N."/>
            <person name="Smalla K."/>
            <person name="Gronow S."/>
            <person name="PuBawska J."/>
        </authorList>
    </citation>
    <scope>NUCLEOTIDE SEQUENCE [LARGE SCALE GENOMIC DNA]</scope>
    <source>
        <strain evidence="5 6">CCBAU 85046</strain>
    </source>
</reference>
<gene>
    <name evidence="5" type="ORF">CPY51_12275</name>
</gene>
<feature type="signal peptide" evidence="4">
    <location>
        <begin position="1"/>
        <end position="22"/>
    </location>
</feature>
<dbReference type="PROSITE" id="PS51257">
    <property type="entry name" value="PROKAR_LIPOPROTEIN"/>
    <property type="match status" value="1"/>
</dbReference>
<comment type="caution">
    <text evidence="5">The sequence shown here is derived from an EMBL/GenBank/DDBJ whole genome shotgun (WGS) entry which is preliminary data.</text>
</comment>
<keyword evidence="3" id="KW-0326">Glycosidase</keyword>
<dbReference type="SUPFAM" id="SSF51445">
    <property type="entry name" value="(Trans)glycosidases"/>
    <property type="match status" value="1"/>
</dbReference>
<keyword evidence="2 5" id="KW-0378">Hydrolase</keyword>
<dbReference type="PANTHER" id="PTHR34135:SF2">
    <property type="entry name" value="LYSOZYME"/>
    <property type="match status" value="1"/>
</dbReference>
<dbReference type="InterPro" id="IPR018077">
    <property type="entry name" value="Glyco_hydro_fam25_subgr"/>
</dbReference>
<proteinExistence type="inferred from homology"/>
<dbReference type="Gene3D" id="3.20.20.80">
    <property type="entry name" value="Glycosidases"/>
    <property type="match status" value="1"/>
</dbReference>
<dbReference type="GO" id="GO:0016998">
    <property type="term" value="P:cell wall macromolecule catabolic process"/>
    <property type="evidence" value="ECO:0007669"/>
    <property type="project" value="InterPro"/>
</dbReference>
<dbReference type="GO" id="GO:0016052">
    <property type="term" value="P:carbohydrate catabolic process"/>
    <property type="evidence" value="ECO:0007669"/>
    <property type="project" value="TreeGrafter"/>
</dbReference>
<dbReference type="InterPro" id="IPR002053">
    <property type="entry name" value="Glyco_hydro_25"/>
</dbReference>
<evidence type="ECO:0000256" key="4">
    <source>
        <dbReference type="SAM" id="SignalP"/>
    </source>
</evidence>
<dbReference type="SMART" id="SM00641">
    <property type="entry name" value="Glyco_25"/>
    <property type="match status" value="1"/>
</dbReference>
<sequence>MHRLLLCLLPLVMLLSSCTAGYDFMETKSIRPKARFHDTKPQDFGADHPQLHPIHGIDISKWQGDIDWRTVKSSGVAFAFIKATEGKDVIDQRFSEYSQEARAAGIPSAPYHFYYFCSTPDEQADWFIRNVPKEAMRLPPVLDVEWNSESKTCRYRPDAATVRSQLQRFMDRLEAYYGMRPIIYTSVDFHRDNLVGYFQDYHFWVRSVAKHPKVTYSDRRWAFWQYTSTGVIPGIKGPTDINVFAGNEQNWHNWVAAVTKQGNS</sequence>
<dbReference type="Proteomes" id="UP000248925">
    <property type="component" value="Unassembled WGS sequence"/>
</dbReference>
<feature type="chain" id="PRO_5016082747" evidence="4">
    <location>
        <begin position="23"/>
        <end position="264"/>
    </location>
</feature>
<dbReference type="InterPro" id="IPR017853">
    <property type="entry name" value="GH"/>
</dbReference>
<keyword evidence="6" id="KW-1185">Reference proteome</keyword>
<dbReference type="EMBL" id="PCDP01000035">
    <property type="protein sequence ID" value="PZM13659.1"/>
    <property type="molecule type" value="Genomic_DNA"/>
</dbReference>
<dbReference type="PANTHER" id="PTHR34135">
    <property type="entry name" value="LYSOZYME"/>
    <property type="match status" value="1"/>
</dbReference>
<dbReference type="Pfam" id="PF01183">
    <property type="entry name" value="Glyco_hydro_25"/>
    <property type="match status" value="1"/>
</dbReference>
<dbReference type="GO" id="GO:0009253">
    <property type="term" value="P:peptidoglycan catabolic process"/>
    <property type="evidence" value="ECO:0007669"/>
    <property type="project" value="InterPro"/>
</dbReference>
<evidence type="ECO:0000256" key="2">
    <source>
        <dbReference type="ARBA" id="ARBA00022801"/>
    </source>
</evidence>
<protein>
    <submittedName>
        <fullName evidence="5">Glycoside hydrolase</fullName>
    </submittedName>
</protein>
<name>A0A2W4CLE6_9HYPH</name>
<evidence type="ECO:0000256" key="3">
    <source>
        <dbReference type="ARBA" id="ARBA00023295"/>
    </source>
</evidence>
<comment type="similarity">
    <text evidence="1">Belongs to the glycosyl hydrolase 25 family.</text>
</comment>
<dbReference type="AlphaFoldDB" id="A0A2W4CLE6"/>
<organism evidence="5 6">
    <name type="scientific">Rhizobium tubonense</name>
    <dbReference type="NCBI Taxonomy" id="484088"/>
    <lineage>
        <taxon>Bacteria</taxon>
        <taxon>Pseudomonadati</taxon>
        <taxon>Pseudomonadota</taxon>
        <taxon>Alphaproteobacteria</taxon>
        <taxon>Hyphomicrobiales</taxon>
        <taxon>Rhizobiaceae</taxon>
        <taxon>Rhizobium/Agrobacterium group</taxon>
        <taxon>Rhizobium</taxon>
    </lineage>
</organism>
<dbReference type="RefSeq" id="WP_111160509.1">
    <property type="nucleotide sequence ID" value="NZ_PCDP01000035.1"/>
</dbReference>
<evidence type="ECO:0000256" key="1">
    <source>
        <dbReference type="ARBA" id="ARBA00010646"/>
    </source>
</evidence>
<dbReference type="PROSITE" id="PS51904">
    <property type="entry name" value="GLYCOSYL_HYDROL_F25_2"/>
    <property type="match status" value="1"/>
</dbReference>
<keyword evidence="4" id="KW-0732">Signal</keyword>
<evidence type="ECO:0000313" key="6">
    <source>
        <dbReference type="Proteomes" id="UP000248925"/>
    </source>
</evidence>
<dbReference type="OrthoDB" id="9798192at2"/>